<dbReference type="GO" id="GO:0005739">
    <property type="term" value="C:mitochondrion"/>
    <property type="evidence" value="ECO:0007669"/>
    <property type="project" value="UniProtKB-SubCell"/>
</dbReference>
<evidence type="ECO:0000256" key="1">
    <source>
        <dbReference type="ARBA" id="ARBA00004173"/>
    </source>
</evidence>
<dbReference type="GeneID" id="43601045"/>
<dbReference type="GO" id="GO:0005634">
    <property type="term" value="C:nucleus"/>
    <property type="evidence" value="ECO:0007669"/>
    <property type="project" value="TreeGrafter"/>
</dbReference>
<dbReference type="Proteomes" id="UP000254866">
    <property type="component" value="Unassembled WGS sequence"/>
</dbReference>
<evidence type="ECO:0000256" key="6">
    <source>
        <dbReference type="SAM" id="MobiDB-lite"/>
    </source>
</evidence>
<feature type="region of interest" description="Disordered" evidence="6">
    <location>
        <begin position="237"/>
        <end position="263"/>
    </location>
</feature>
<reference evidence="8 9" key="1">
    <citation type="journal article" date="2018" name="IMA Fungus">
        <title>IMA Genome-F 9: Draft genome sequence of Annulohypoxylon stygium, Aspergillus mulundensis, Berkeleyomyces basicola (syn. Thielaviopsis basicola), Ceratocystis smalleyi, two Cercospora beticola strains, Coleophoma cylindrospora, Fusarium fracticaudum, Phialophora cf. hyalina, and Morchella septimelata.</title>
        <authorList>
            <person name="Wingfield B.D."/>
            <person name="Bills G.F."/>
            <person name="Dong Y."/>
            <person name="Huang W."/>
            <person name="Nel W.J."/>
            <person name="Swalarsk-Parry B.S."/>
            <person name="Vaghefi N."/>
            <person name="Wilken P.M."/>
            <person name="An Z."/>
            <person name="de Beer Z.W."/>
            <person name="De Vos L."/>
            <person name="Chen L."/>
            <person name="Duong T.A."/>
            <person name="Gao Y."/>
            <person name="Hammerbacher A."/>
            <person name="Kikkert J.R."/>
            <person name="Li Y."/>
            <person name="Li H."/>
            <person name="Li K."/>
            <person name="Li Q."/>
            <person name="Liu X."/>
            <person name="Ma X."/>
            <person name="Naidoo K."/>
            <person name="Pethybridge S.J."/>
            <person name="Sun J."/>
            <person name="Steenkamp E.T."/>
            <person name="van der Nest M.A."/>
            <person name="van Wyk S."/>
            <person name="Wingfield M.J."/>
            <person name="Xiong C."/>
            <person name="Yue Q."/>
            <person name="Zhang X."/>
        </authorList>
    </citation>
    <scope>NUCLEOTIDE SEQUENCE [LARGE SCALE GENOMIC DNA]</scope>
    <source>
        <strain evidence="8 9">BP 5553</strain>
    </source>
</reference>
<comment type="caution">
    <text evidence="8">The sequence shown here is derived from an EMBL/GenBank/DDBJ whole genome shotgun (WGS) entry which is preliminary data.</text>
</comment>
<comment type="similarity">
    <text evidence="2">Belongs to the OXR1 family.</text>
</comment>
<keyword evidence="9" id="KW-1185">Reference proteome</keyword>
<comment type="function">
    <text evidence="4">May be involved in protection from oxidative damage.</text>
</comment>
<evidence type="ECO:0000313" key="8">
    <source>
        <dbReference type="EMBL" id="RDL33828.1"/>
    </source>
</evidence>
<dbReference type="InterPro" id="IPR006571">
    <property type="entry name" value="TLDc_dom"/>
</dbReference>
<evidence type="ECO:0000256" key="2">
    <source>
        <dbReference type="ARBA" id="ARBA00009540"/>
    </source>
</evidence>
<accession>A0A370TG02</accession>
<feature type="compositionally biased region" description="Low complexity" evidence="6">
    <location>
        <begin position="237"/>
        <end position="250"/>
    </location>
</feature>
<proteinExistence type="inferred from homology"/>
<protein>
    <recommendedName>
        <fullName evidence="5">Oxidation resistance protein 1</fullName>
    </recommendedName>
</protein>
<dbReference type="AlphaFoldDB" id="A0A370TG02"/>
<dbReference type="PROSITE" id="PS51886">
    <property type="entry name" value="TLDC"/>
    <property type="match status" value="1"/>
</dbReference>
<evidence type="ECO:0000256" key="3">
    <source>
        <dbReference type="ARBA" id="ARBA00023128"/>
    </source>
</evidence>
<dbReference type="RefSeq" id="XP_031867110.1">
    <property type="nucleotide sequence ID" value="XM_032016819.1"/>
</dbReference>
<dbReference type="PANTHER" id="PTHR23354">
    <property type="entry name" value="NUCLEOLAR PROTEIN 7/ESTROGEN RECEPTOR COACTIVATOR-RELATED"/>
    <property type="match status" value="1"/>
</dbReference>
<evidence type="ECO:0000256" key="5">
    <source>
        <dbReference type="ARBA" id="ARBA00040604"/>
    </source>
</evidence>
<feature type="region of interest" description="Disordered" evidence="6">
    <location>
        <begin position="65"/>
        <end position="86"/>
    </location>
</feature>
<evidence type="ECO:0000256" key="4">
    <source>
        <dbReference type="ARBA" id="ARBA00037112"/>
    </source>
</evidence>
<dbReference type="PANTHER" id="PTHR23354:SF62">
    <property type="entry name" value="MUSTARD, ISOFORM V"/>
    <property type="match status" value="1"/>
</dbReference>
<dbReference type="STRING" id="2656787.A0A370TG02"/>
<dbReference type="GO" id="GO:0006979">
    <property type="term" value="P:response to oxidative stress"/>
    <property type="evidence" value="ECO:0007669"/>
    <property type="project" value="TreeGrafter"/>
</dbReference>
<dbReference type="SMART" id="SM00584">
    <property type="entry name" value="TLDc"/>
    <property type="match status" value="1"/>
</dbReference>
<feature type="region of interest" description="Disordered" evidence="6">
    <location>
        <begin position="1"/>
        <end position="26"/>
    </location>
</feature>
<dbReference type="EMBL" id="NPIC01000008">
    <property type="protein sequence ID" value="RDL33828.1"/>
    <property type="molecule type" value="Genomic_DNA"/>
</dbReference>
<sequence length="344" mass="36835">MNPRHDQTPTSSPSSGASTPAGGSSLSSSWILPATVSHAVGGLMRRFSSEPHKINATEQQYSSNFSASKANGNGNEGIDGVYTPPYRNASPFQPPPLYPISLSGYKESTLESARLLSKELAEEIRLLVPPRLQLCEEWKLVYSLEEDGVSLGTLYSKCDKLSGLRNGFVLVVKDADGGLFGAYLTERPHPSPHYFGTGECFLWRASFLSPASFSSALTPPQSDATSLQSSSTIASSSSASIPPVSNTPNSLFPPPPSPLLPTGASTPERIRFKAFPYSGVNDYLIFCETGFLSIGGGDGRYGLWLDDNFEKGISSSCPTFGNEPLSEEGEKFEIVGVELWSIGN</sequence>
<name>A0A370TG02_9HELO</name>
<dbReference type="Pfam" id="PF07534">
    <property type="entry name" value="TLD"/>
    <property type="match status" value="2"/>
</dbReference>
<feature type="compositionally biased region" description="Low complexity" evidence="6">
    <location>
        <begin position="8"/>
        <end position="26"/>
    </location>
</feature>
<evidence type="ECO:0000259" key="7">
    <source>
        <dbReference type="PROSITE" id="PS51886"/>
    </source>
</evidence>
<evidence type="ECO:0000313" key="9">
    <source>
        <dbReference type="Proteomes" id="UP000254866"/>
    </source>
</evidence>
<feature type="domain" description="TLDc" evidence="7">
    <location>
        <begin position="114"/>
        <end position="343"/>
    </location>
</feature>
<keyword evidence="3" id="KW-0496">Mitochondrion</keyword>
<dbReference type="OrthoDB" id="26679at2759"/>
<comment type="subcellular location">
    <subcellularLocation>
        <location evidence="1">Mitochondrion</location>
    </subcellularLocation>
</comment>
<gene>
    <name evidence="8" type="ORF">BP5553_08196</name>
</gene>
<organism evidence="8 9">
    <name type="scientific">Venustampulla echinocandica</name>
    <dbReference type="NCBI Taxonomy" id="2656787"/>
    <lineage>
        <taxon>Eukaryota</taxon>
        <taxon>Fungi</taxon>
        <taxon>Dikarya</taxon>
        <taxon>Ascomycota</taxon>
        <taxon>Pezizomycotina</taxon>
        <taxon>Leotiomycetes</taxon>
        <taxon>Helotiales</taxon>
        <taxon>Pleuroascaceae</taxon>
        <taxon>Venustampulla</taxon>
    </lineage>
</organism>